<proteinExistence type="predicted"/>
<dbReference type="RefSeq" id="WP_159552687.1">
    <property type="nucleotide sequence ID" value="NZ_CP035042.1"/>
</dbReference>
<reference evidence="3 4" key="1">
    <citation type="submission" date="2019-01" db="EMBL/GenBank/DDBJ databases">
        <title>Complete genome of a denitifying bacterium Halomons sp. BC-M4-5.</title>
        <authorList>
            <person name="Wang L."/>
            <person name="Shao Z."/>
        </authorList>
    </citation>
    <scope>NUCLEOTIDE SEQUENCE [LARGE SCALE GENOMIC DNA]</scope>
    <source>
        <strain evidence="3 4">BC-M4-5</strain>
    </source>
</reference>
<dbReference type="KEGG" id="htx:EKK97_13805"/>
<sequence length="213" mass="25355">MEKLFEYMAKEWSVVSQAPFAFLIISAIIFGLVYLVSKWHFTGTLNETKAANETLRERLLLKSEQAESYKERALKYDDKVQKVIESDSISLRERALELVKSIREFSERHKREDQHNSQAQQAAMRKAKTEEEKNATWDYFTNEMMRLGSERNAEYERRFRIDAILLRDEYRSRMPDYEPLDQHIDMLYEHPTNYFGYSAVADDLERMAKTLKQ</sequence>
<dbReference type="Proteomes" id="UP000464013">
    <property type="component" value="Chromosome"/>
</dbReference>
<evidence type="ECO:0000256" key="1">
    <source>
        <dbReference type="SAM" id="MobiDB-lite"/>
    </source>
</evidence>
<keyword evidence="2" id="KW-0472">Membrane</keyword>
<dbReference type="OrthoDB" id="9182727at2"/>
<evidence type="ECO:0000313" key="3">
    <source>
        <dbReference type="EMBL" id="QHC50440.1"/>
    </source>
</evidence>
<dbReference type="AlphaFoldDB" id="A0A6I6SRR2"/>
<name>A0A6I6SRR2_9GAMM</name>
<accession>A0A6I6SRR2</accession>
<evidence type="ECO:0000256" key="2">
    <source>
        <dbReference type="SAM" id="Phobius"/>
    </source>
</evidence>
<protein>
    <submittedName>
        <fullName evidence="3">Uncharacterized protein</fullName>
    </submittedName>
</protein>
<keyword evidence="2" id="KW-0812">Transmembrane</keyword>
<keyword evidence="4" id="KW-1185">Reference proteome</keyword>
<keyword evidence="2" id="KW-1133">Transmembrane helix</keyword>
<feature type="transmembrane region" description="Helical" evidence="2">
    <location>
        <begin position="20"/>
        <end position="37"/>
    </location>
</feature>
<dbReference type="EMBL" id="CP035042">
    <property type="protein sequence ID" value="QHC50440.1"/>
    <property type="molecule type" value="Genomic_DNA"/>
</dbReference>
<evidence type="ECO:0000313" key="4">
    <source>
        <dbReference type="Proteomes" id="UP000464013"/>
    </source>
</evidence>
<gene>
    <name evidence="3" type="ORF">EKK97_13805</name>
</gene>
<organism evidence="3 4">
    <name type="scientific">Billgrantia tianxiuensis</name>
    <dbReference type="NCBI Taxonomy" id="2497861"/>
    <lineage>
        <taxon>Bacteria</taxon>
        <taxon>Pseudomonadati</taxon>
        <taxon>Pseudomonadota</taxon>
        <taxon>Gammaproteobacteria</taxon>
        <taxon>Oceanospirillales</taxon>
        <taxon>Halomonadaceae</taxon>
        <taxon>Billgrantia</taxon>
    </lineage>
</organism>
<feature type="region of interest" description="Disordered" evidence="1">
    <location>
        <begin position="109"/>
        <end position="130"/>
    </location>
</feature>